<keyword evidence="1" id="KW-0998">Cell outer membrane</keyword>
<comment type="subcellular location">
    <subcellularLocation>
        <location evidence="1">Cell outer membrane</location>
        <topology evidence="1">Multi-pass membrane protein</topology>
    </subcellularLocation>
</comment>
<keyword evidence="1" id="KW-0472">Membrane</keyword>
<feature type="chain" id="PRO_5035159284" evidence="2">
    <location>
        <begin position="21"/>
        <end position="1172"/>
    </location>
</feature>
<comment type="similarity">
    <text evidence="1">Belongs to the TonB-dependent receptor family.</text>
</comment>
<protein>
    <submittedName>
        <fullName evidence="4">SusC/RagA family TonB-linked outer membrane protein</fullName>
    </submittedName>
</protein>
<dbReference type="SUPFAM" id="SSF49464">
    <property type="entry name" value="Carboxypeptidase regulatory domain-like"/>
    <property type="match status" value="1"/>
</dbReference>
<keyword evidence="1" id="KW-0813">Transport</keyword>
<dbReference type="Gene3D" id="2.170.130.10">
    <property type="entry name" value="TonB-dependent receptor, plug domain"/>
    <property type="match status" value="1"/>
</dbReference>
<feature type="signal peptide" evidence="2">
    <location>
        <begin position="1"/>
        <end position="20"/>
    </location>
</feature>
<sequence>MKISLYQFLLLAMLAGIGYAHPSEAQEILQKRVSLSIRNGSLKSVLRDLEKQADLVFSYQRGVLDTDEKVKAHFQDEALGSVLAKVLNPRGVDFMVLRNKQIVLSRTKGTGNLPETLGSDPTQTFFDAPAEVIIKGTVVDDANGPLPGVSVVLKGSNRGVTTNVNGDYELAVPDQDAVLVFSFVGYATQEIPVGNRSTLDVTMKVDNKILSEVVVVGFSTQRKATVTGSMSTISTSELEQTPTATLTNALAGRMPGLFANQFAGGEPGVDRSDIMIRGMGTYGNTAPIVIVDGLERDMNYLAPSEIETFTILKDATATAPFGVRGANGVILITTKRGKVQDKAVVNFKSSAGMNQPVKFPTYLGSADYAMLYNEAIRNDNPGVNPENLNLFSQDAIDKFRRAKGDNSDGLGYDWDYFDYAFKPGFQQENTLSISGGSAKARYFVMANHFRQTGNYQHSNLSNYNTQAVFQRYNFRSNIDIDVTKDFYARLDLGARITDRSAPGTTANRIIELANTQPSYLPILLNENDDPANQRAIVGNPLGLLYGDQIYRFNILGELSRSGFLNEKNTYLNGSFILGHQLDFITRGLKIEGLFGYDSSDGIWVDRSVNTYSEGYRVYPGYATLQPTGGIDVYRNPGIYEGAYKRGNKYDIDQTLGNSTRRNENNSRTYLQAKLEYQRRFARHGVTGLLLVNRSKRNIDNQVPFTYQGVTSRLTYDFDDRYLFEVNAAYNGSENFAKGQRYGFFPAVSAGWIATGERFMSNVSWLNYLKARVSYGLVGNDRIPNDRRFVYLQYFQGGNDYQFGTDFFGSGAGGGLQEGDLANVNLTWEKAQKANFGIDATLFKNLTVTLDIFREHRYDIITDLGQSNRLGFPSIVGKNAPYVNSGIVNNQGVDFELGWSGRINDDFTYYIRPNLTYAKNEIIFMNEIPYDAPGRAQTGKSIGEHFVYVVDHFVRNADEAAALNASNNGAGYQPWGRLQPGDVVYKDINGDGVINDLGDRTAVGHPRNPQLMYGIPVGARYKGFDFSMLFQGAALTSVQLSGPAVYDFPLFSQDKYGKVKPVHLNRWTPETAETATYPALHYGDYTNNKNANSSLFLYNASYLRLKTVEMGYSLPKKLIRGIKLESVRFYAQGLNLLTWDKLNEADVDPEIREGSGDWYPVQKVVNFGVDIKF</sequence>
<dbReference type="InterPro" id="IPR037066">
    <property type="entry name" value="Plug_dom_sf"/>
</dbReference>
<reference evidence="4 5" key="1">
    <citation type="journal article" date="2014" name="Int. J. Syst. Evol. Microbiol.">
        <title>Complete genome sequence of Corynebacterium casei LMG S-19264T (=DSM 44701T), isolated from a smear-ripened cheese.</title>
        <authorList>
            <consortium name="US DOE Joint Genome Institute (JGI-PGF)"/>
            <person name="Walter F."/>
            <person name="Albersmeier A."/>
            <person name="Kalinowski J."/>
            <person name="Ruckert C."/>
        </authorList>
    </citation>
    <scope>NUCLEOTIDE SEQUENCE [LARGE SCALE GENOMIC DNA]</scope>
    <source>
        <strain evidence="4 5">KCTC 12866</strain>
    </source>
</reference>
<dbReference type="InterPro" id="IPR012910">
    <property type="entry name" value="Plug_dom"/>
</dbReference>
<evidence type="ECO:0000259" key="3">
    <source>
        <dbReference type="Pfam" id="PF07715"/>
    </source>
</evidence>
<dbReference type="Proteomes" id="UP000598271">
    <property type="component" value="Unassembled WGS sequence"/>
</dbReference>
<keyword evidence="1" id="KW-1134">Transmembrane beta strand</keyword>
<dbReference type="AlphaFoldDB" id="A0A8J3G736"/>
<dbReference type="EMBL" id="BMXF01000001">
    <property type="protein sequence ID" value="GHB52641.1"/>
    <property type="molecule type" value="Genomic_DNA"/>
</dbReference>
<dbReference type="InterPro" id="IPR039426">
    <property type="entry name" value="TonB-dep_rcpt-like"/>
</dbReference>
<dbReference type="NCBIfam" id="TIGR04056">
    <property type="entry name" value="OMP_RagA_SusC"/>
    <property type="match status" value="1"/>
</dbReference>
<evidence type="ECO:0000313" key="4">
    <source>
        <dbReference type="EMBL" id="GHB52641.1"/>
    </source>
</evidence>
<keyword evidence="1" id="KW-0812">Transmembrane</keyword>
<dbReference type="RefSeq" id="WP_229580140.1">
    <property type="nucleotide sequence ID" value="NZ_BMXF01000001.1"/>
</dbReference>
<dbReference type="Pfam" id="PF13715">
    <property type="entry name" value="CarbopepD_reg_2"/>
    <property type="match status" value="1"/>
</dbReference>
<dbReference type="Pfam" id="PF07715">
    <property type="entry name" value="Plug"/>
    <property type="match status" value="1"/>
</dbReference>
<dbReference type="GO" id="GO:0009279">
    <property type="term" value="C:cell outer membrane"/>
    <property type="evidence" value="ECO:0007669"/>
    <property type="project" value="UniProtKB-SubCell"/>
</dbReference>
<evidence type="ECO:0000256" key="2">
    <source>
        <dbReference type="SAM" id="SignalP"/>
    </source>
</evidence>
<keyword evidence="2" id="KW-0732">Signal</keyword>
<dbReference type="PROSITE" id="PS52016">
    <property type="entry name" value="TONB_DEPENDENT_REC_3"/>
    <property type="match status" value="1"/>
</dbReference>
<dbReference type="NCBIfam" id="TIGR04057">
    <property type="entry name" value="SusC_RagA_signa"/>
    <property type="match status" value="1"/>
</dbReference>
<proteinExistence type="inferred from homology"/>
<organism evidence="4 5">
    <name type="scientific">Persicitalea jodogahamensis</name>
    <dbReference type="NCBI Taxonomy" id="402147"/>
    <lineage>
        <taxon>Bacteria</taxon>
        <taxon>Pseudomonadati</taxon>
        <taxon>Bacteroidota</taxon>
        <taxon>Cytophagia</taxon>
        <taxon>Cytophagales</taxon>
        <taxon>Spirosomataceae</taxon>
        <taxon>Persicitalea</taxon>
    </lineage>
</organism>
<comment type="caution">
    <text evidence="4">The sequence shown here is derived from an EMBL/GenBank/DDBJ whole genome shotgun (WGS) entry which is preliminary data.</text>
</comment>
<feature type="domain" description="TonB-dependent receptor plug" evidence="3">
    <location>
        <begin position="223"/>
        <end position="329"/>
    </location>
</feature>
<dbReference type="InterPro" id="IPR023996">
    <property type="entry name" value="TonB-dep_OMP_SusC/RagA"/>
</dbReference>
<dbReference type="InterPro" id="IPR008969">
    <property type="entry name" value="CarboxyPept-like_regulatory"/>
</dbReference>
<dbReference type="Gene3D" id="2.60.40.1120">
    <property type="entry name" value="Carboxypeptidase-like, regulatory domain"/>
    <property type="match status" value="1"/>
</dbReference>
<dbReference type="InterPro" id="IPR023997">
    <property type="entry name" value="TonB-dep_OMP_SusC/RagA_CS"/>
</dbReference>
<accession>A0A8J3G736</accession>
<evidence type="ECO:0000313" key="5">
    <source>
        <dbReference type="Proteomes" id="UP000598271"/>
    </source>
</evidence>
<evidence type="ECO:0000256" key="1">
    <source>
        <dbReference type="PROSITE-ProRule" id="PRU01360"/>
    </source>
</evidence>
<name>A0A8J3G736_9BACT</name>
<keyword evidence="5" id="KW-1185">Reference proteome</keyword>
<gene>
    <name evidence="4" type="ORF">GCM10007390_01640</name>
</gene>
<dbReference type="SUPFAM" id="SSF56935">
    <property type="entry name" value="Porins"/>
    <property type="match status" value="1"/>
</dbReference>
<dbReference type="FunFam" id="2.170.130.10:FF:000003">
    <property type="entry name" value="SusC/RagA family TonB-linked outer membrane protein"/>
    <property type="match status" value="1"/>
</dbReference>